<dbReference type="EMBL" id="RKLY01000012">
    <property type="protein sequence ID" value="TGD23426.1"/>
    <property type="molecule type" value="Genomic_DNA"/>
</dbReference>
<evidence type="ECO:0000313" key="1">
    <source>
        <dbReference type="EMBL" id="TGD23426.1"/>
    </source>
</evidence>
<sequence length="188" mass="21351">MGPANTLTELLENRSKGYAVIKGTVYNLESMSEPKNMVWTKTSIRVDQVLTGKKSLKGKTLQVPLKGGLSTTDEYYQDMKKPDKNQKILVQNDMAPLPKIGSQVIIRLEKVDLTKESDYTNYLKNSGFKESTAYNPFYEQSNLWIKEPGKKKFVLNSSLIKHQQKTNGMDYAAGMEKLTQEINAKYNK</sequence>
<gene>
    <name evidence="1" type="ORF">EGT49_06025</name>
</gene>
<dbReference type="Proteomes" id="UP000298021">
    <property type="component" value="Unassembled WGS sequence"/>
</dbReference>
<proteinExistence type="predicted"/>
<name>A0A4Z0JMP9_9LACO</name>
<reference evidence="1 2" key="1">
    <citation type="submission" date="2018-10" db="EMBL/GenBank/DDBJ databases">
        <title>Lactobacillus sp. R7 and Lactobacillus sp. R19 isolated from fermented mustard green product of Taiwan.</title>
        <authorList>
            <person name="Lin S.-T."/>
        </authorList>
    </citation>
    <scope>NUCLEOTIDE SEQUENCE [LARGE SCALE GENOMIC DNA]</scope>
    <source>
        <strain evidence="1 2">BCRC 81127</strain>
    </source>
</reference>
<keyword evidence="2" id="KW-1185">Reference proteome</keyword>
<comment type="caution">
    <text evidence="1">The sequence shown here is derived from an EMBL/GenBank/DDBJ whole genome shotgun (WGS) entry which is preliminary data.</text>
</comment>
<dbReference type="AlphaFoldDB" id="A0A4Z0JMP9"/>
<evidence type="ECO:0000313" key="2">
    <source>
        <dbReference type="Proteomes" id="UP000298021"/>
    </source>
</evidence>
<accession>A0A4Z0JMP9</accession>
<protein>
    <submittedName>
        <fullName evidence="1">Uncharacterized protein</fullName>
    </submittedName>
</protein>
<organism evidence="1 2">
    <name type="scientific">Companilactobacillus suantsaicola</name>
    <dbReference type="NCBI Taxonomy" id="2487723"/>
    <lineage>
        <taxon>Bacteria</taxon>
        <taxon>Bacillati</taxon>
        <taxon>Bacillota</taxon>
        <taxon>Bacilli</taxon>
        <taxon>Lactobacillales</taxon>
        <taxon>Lactobacillaceae</taxon>
        <taxon>Companilactobacillus</taxon>
    </lineage>
</organism>